<dbReference type="Pfam" id="PF00675">
    <property type="entry name" value="Peptidase_M16"/>
    <property type="match status" value="1"/>
</dbReference>
<name>A0ABU3A2Q6_9GAMM</name>
<comment type="caution">
    <text evidence="4">The sequence shown here is derived from an EMBL/GenBank/DDBJ whole genome shotgun (WGS) entry which is preliminary data.</text>
</comment>
<gene>
    <name evidence="4" type="ORF">RM573_06500</name>
</gene>
<reference evidence="4 5" key="1">
    <citation type="submission" date="2023-09" db="EMBL/GenBank/DDBJ databases">
        <authorList>
            <person name="Rey-Velasco X."/>
        </authorList>
    </citation>
    <scope>NUCLEOTIDE SEQUENCE [LARGE SCALE GENOMIC DNA]</scope>
    <source>
        <strain evidence="4 5">W431</strain>
    </source>
</reference>
<feature type="domain" description="Peptidase M16 C-terminal" evidence="3">
    <location>
        <begin position="207"/>
        <end position="380"/>
    </location>
</feature>
<evidence type="ECO:0000259" key="2">
    <source>
        <dbReference type="Pfam" id="PF00675"/>
    </source>
</evidence>
<evidence type="ECO:0000256" key="1">
    <source>
        <dbReference type="SAM" id="SignalP"/>
    </source>
</evidence>
<feature type="signal peptide" evidence="1">
    <location>
        <begin position="1"/>
        <end position="29"/>
    </location>
</feature>
<keyword evidence="1" id="KW-0732">Signal</keyword>
<dbReference type="Proteomes" id="UP001266357">
    <property type="component" value="Unassembled WGS sequence"/>
</dbReference>
<keyword evidence="5" id="KW-1185">Reference proteome</keyword>
<dbReference type="EMBL" id="JAVRIF010000003">
    <property type="protein sequence ID" value="MDT0603241.1"/>
    <property type="molecule type" value="Genomic_DNA"/>
</dbReference>
<dbReference type="InterPro" id="IPR007863">
    <property type="entry name" value="Peptidase_M16_C"/>
</dbReference>
<evidence type="ECO:0000313" key="4">
    <source>
        <dbReference type="EMBL" id="MDT0603241.1"/>
    </source>
</evidence>
<feature type="chain" id="PRO_5046825470" evidence="1">
    <location>
        <begin position="30"/>
        <end position="466"/>
    </location>
</feature>
<dbReference type="PANTHER" id="PTHR11851">
    <property type="entry name" value="METALLOPROTEASE"/>
    <property type="match status" value="1"/>
</dbReference>
<dbReference type="InterPro" id="IPR050361">
    <property type="entry name" value="MPP/UQCRC_Complex"/>
</dbReference>
<dbReference type="RefSeq" id="WP_311579062.1">
    <property type="nucleotide sequence ID" value="NZ_JAVRIF010000003.1"/>
</dbReference>
<feature type="domain" description="Peptidase M16 N-terminal" evidence="2">
    <location>
        <begin position="63"/>
        <end position="195"/>
    </location>
</feature>
<dbReference type="Gene3D" id="3.30.830.10">
    <property type="entry name" value="Metalloenzyme, LuxS/M16 peptidase-like"/>
    <property type="match status" value="2"/>
</dbReference>
<evidence type="ECO:0000259" key="3">
    <source>
        <dbReference type="Pfam" id="PF05193"/>
    </source>
</evidence>
<sequence length="466" mass="50870">MYLIKKSFNLLAVASILSFSLIASLYAKEQPPVGSKPSNFQVPKTSTMQLDNGLKVTFIPYGTTPKATIRLITNTGNIDDGNQPWLADLSYEMLRQGTKTQSAKEIAENIASMGGQINSSVAMDSSWLGVDVLSEFSTNAIDVLADMVLNPALASSDLTRIKTDRTRQLKVQLSQPGNIASQAFYKAIYANHPYGELYPSEESLSGISGDDISQYLANNLVAGRSHLYISGVFEQASLSEKIASAFSSWQKGQAKKSMSVISQTGPKLIMLERENSPQSTIRLGLAAIAPDHPDALAMSMMNTLLGGAFSSRITSNIREDKGYTYSPYSTVVNRVNSGVWFQSADITLESTGAALTEVFNEINLLAKTPPSKEELDGIKNYMAGIFVLRNSSRAAVINQLSFIELHQLSDTYLKDYVANVYNVTPKEISEMASKYLTPEKMTLVVVGDKAQLTPQLKAVKSLEAYW</sequence>
<dbReference type="Pfam" id="PF05193">
    <property type="entry name" value="Peptidase_M16_C"/>
    <property type="match status" value="1"/>
</dbReference>
<dbReference type="PANTHER" id="PTHR11851:SF224">
    <property type="entry name" value="PROCESSING PROTEASE"/>
    <property type="match status" value="1"/>
</dbReference>
<protein>
    <submittedName>
        <fullName evidence="4">Pitrilysin family protein</fullName>
    </submittedName>
</protein>
<dbReference type="InterPro" id="IPR011765">
    <property type="entry name" value="Pept_M16_N"/>
</dbReference>
<evidence type="ECO:0000313" key="5">
    <source>
        <dbReference type="Proteomes" id="UP001266357"/>
    </source>
</evidence>
<dbReference type="InterPro" id="IPR011249">
    <property type="entry name" value="Metalloenz_LuxS/M16"/>
</dbReference>
<accession>A0ABU3A2Q6</accession>
<dbReference type="SUPFAM" id="SSF63411">
    <property type="entry name" value="LuxS/MPP-like metallohydrolase"/>
    <property type="match status" value="2"/>
</dbReference>
<organism evidence="4 5">
    <name type="scientific">Thalassotalea castellviae</name>
    <dbReference type="NCBI Taxonomy" id="3075612"/>
    <lineage>
        <taxon>Bacteria</taxon>
        <taxon>Pseudomonadati</taxon>
        <taxon>Pseudomonadota</taxon>
        <taxon>Gammaproteobacteria</taxon>
        <taxon>Alteromonadales</taxon>
        <taxon>Colwelliaceae</taxon>
        <taxon>Thalassotalea</taxon>
    </lineage>
</organism>
<proteinExistence type="predicted"/>